<evidence type="ECO:0000313" key="2">
    <source>
        <dbReference type="Proteomes" id="UP000789901"/>
    </source>
</evidence>
<dbReference type="EMBL" id="CAJVQB010045032">
    <property type="protein sequence ID" value="CAG8832277.1"/>
    <property type="molecule type" value="Genomic_DNA"/>
</dbReference>
<protein>
    <submittedName>
        <fullName evidence="1">8598_t:CDS:1</fullName>
    </submittedName>
</protein>
<sequence length="502" mass="59692">NLKIPTIKISVQYTPELANQLHKNIQNVRNNFTQSETVDTTIKELLKKYKWDGNESNDESERVNNLKKSTLESECQIEILEDKEYIARKLKKSIKILENIKSYIEKSRNKTELEINNTIFNKIEHEDSCLSKKNKEKLHKSRNKQLADILLFEKLNKEIEYLQETKISKYKKHEKLKPNFLKDLKQELKNSFQKKLDFLKYKNEIEHNQIWTKETKRKFENYKNDIFKKLFKNDSRTLTNLVHKELRLIDHYLLYLERINRATNIKELNDLKLTEITLDPILKIKQSNALKKREISRRIREIVNLIYNKVLNETENITTLDQFIIGVLESGELTKNIYVLGENKDLLKTKRMNISTNKEDFKDNGKFDKEICILDNKYLKEKKTTDLQNIGKKKSDESEKPYKNIIITSERLEDKKKTYRGKAKTFNQQLDDLWGLVNDRDRQNNYIDDAYNIYKQIFETYKIKDAIPEKLLKALETLQTHAESTILVPPLNPKSLLLDDNL</sequence>
<gene>
    <name evidence="1" type="ORF">GMARGA_LOCUS30979</name>
</gene>
<accession>A0ABN7WIZ2</accession>
<proteinExistence type="predicted"/>
<comment type="caution">
    <text evidence="1">The sequence shown here is derived from an EMBL/GenBank/DDBJ whole genome shotgun (WGS) entry which is preliminary data.</text>
</comment>
<organism evidence="1 2">
    <name type="scientific">Gigaspora margarita</name>
    <dbReference type="NCBI Taxonomy" id="4874"/>
    <lineage>
        <taxon>Eukaryota</taxon>
        <taxon>Fungi</taxon>
        <taxon>Fungi incertae sedis</taxon>
        <taxon>Mucoromycota</taxon>
        <taxon>Glomeromycotina</taxon>
        <taxon>Glomeromycetes</taxon>
        <taxon>Diversisporales</taxon>
        <taxon>Gigasporaceae</taxon>
        <taxon>Gigaspora</taxon>
    </lineage>
</organism>
<dbReference type="Proteomes" id="UP000789901">
    <property type="component" value="Unassembled WGS sequence"/>
</dbReference>
<reference evidence="1 2" key="1">
    <citation type="submission" date="2021-06" db="EMBL/GenBank/DDBJ databases">
        <authorList>
            <person name="Kallberg Y."/>
            <person name="Tangrot J."/>
            <person name="Rosling A."/>
        </authorList>
    </citation>
    <scope>NUCLEOTIDE SEQUENCE [LARGE SCALE GENOMIC DNA]</scope>
    <source>
        <strain evidence="1 2">120-4 pot B 10/14</strain>
    </source>
</reference>
<evidence type="ECO:0000313" key="1">
    <source>
        <dbReference type="EMBL" id="CAG8832277.1"/>
    </source>
</evidence>
<feature type="non-terminal residue" evidence="1">
    <location>
        <position position="1"/>
    </location>
</feature>
<keyword evidence="2" id="KW-1185">Reference proteome</keyword>
<name>A0ABN7WIZ2_GIGMA</name>